<protein>
    <submittedName>
        <fullName evidence="2">Uncharacterized protein</fullName>
    </submittedName>
</protein>
<name>A0A392RRB6_9FABA</name>
<evidence type="ECO:0000313" key="2">
    <source>
        <dbReference type="EMBL" id="MCI38634.1"/>
    </source>
</evidence>
<evidence type="ECO:0000313" key="3">
    <source>
        <dbReference type="Proteomes" id="UP000265520"/>
    </source>
</evidence>
<organism evidence="2 3">
    <name type="scientific">Trifolium medium</name>
    <dbReference type="NCBI Taxonomy" id="97028"/>
    <lineage>
        <taxon>Eukaryota</taxon>
        <taxon>Viridiplantae</taxon>
        <taxon>Streptophyta</taxon>
        <taxon>Embryophyta</taxon>
        <taxon>Tracheophyta</taxon>
        <taxon>Spermatophyta</taxon>
        <taxon>Magnoliopsida</taxon>
        <taxon>eudicotyledons</taxon>
        <taxon>Gunneridae</taxon>
        <taxon>Pentapetalae</taxon>
        <taxon>rosids</taxon>
        <taxon>fabids</taxon>
        <taxon>Fabales</taxon>
        <taxon>Fabaceae</taxon>
        <taxon>Papilionoideae</taxon>
        <taxon>50 kb inversion clade</taxon>
        <taxon>NPAAA clade</taxon>
        <taxon>Hologalegina</taxon>
        <taxon>IRL clade</taxon>
        <taxon>Trifolieae</taxon>
        <taxon>Trifolium</taxon>
    </lineage>
</organism>
<keyword evidence="3" id="KW-1185">Reference proteome</keyword>
<dbReference type="EMBL" id="LXQA010257850">
    <property type="protein sequence ID" value="MCI38634.1"/>
    <property type="molecule type" value="Genomic_DNA"/>
</dbReference>
<reference evidence="2 3" key="1">
    <citation type="journal article" date="2018" name="Front. Plant Sci.">
        <title>Red Clover (Trifolium pratense) and Zigzag Clover (T. medium) - A Picture of Genomic Similarities and Differences.</title>
        <authorList>
            <person name="Dluhosova J."/>
            <person name="Istvanek J."/>
            <person name="Nedelnik J."/>
            <person name="Repkova J."/>
        </authorList>
    </citation>
    <scope>NUCLEOTIDE SEQUENCE [LARGE SCALE GENOMIC DNA]</scope>
    <source>
        <strain evidence="3">cv. 10/8</strain>
        <tissue evidence="2">Leaf</tissue>
    </source>
</reference>
<evidence type="ECO:0000256" key="1">
    <source>
        <dbReference type="SAM" id="MobiDB-lite"/>
    </source>
</evidence>
<accession>A0A392RRB6</accession>
<comment type="caution">
    <text evidence="2">The sequence shown here is derived from an EMBL/GenBank/DDBJ whole genome shotgun (WGS) entry which is preliminary data.</text>
</comment>
<feature type="region of interest" description="Disordered" evidence="1">
    <location>
        <begin position="1"/>
        <end position="21"/>
    </location>
</feature>
<proteinExistence type="predicted"/>
<dbReference type="AlphaFoldDB" id="A0A392RRB6"/>
<dbReference type="Proteomes" id="UP000265520">
    <property type="component" value="Unassembled WGS sequence"/>
</dbReference>
<feature type="non-terminal residue" evidence="2">
    <location>
        <position position="1"/>
    </location>
</feature>
<sequence length="60" mass="6532">NVLPFQGGESSGYGSIEKETDEESTVVSLLNGMLTQLHSIGSQLKEVVFYVKKDKSSPNE</sequence>